<dbReference type="Gene3D" id="3.30.1220.10">
    <property type="entry name" value="CobW-like, C-terminal domain"/>
    <property type="match status" value="1"/>
</dbReference>
<keyword evidence="3" id="KW-0143">Chaperone</keyword>
<evidence type="ECO:0000256" key="4">
    <source>
        <dbReference type="ARBA" id="ARBA00034320"/>
    </source>
</evidence>
<comment type="caution">
    <text evidence="7">The sequence shown here is derived from an EMBL/GenBank/DDBJ whole genome shotgun (WGS) entry which is preliminary data.</text>
</comment>
<sequence length="308" mass="34493">MIDVYLLSGFLGSGKTSLLLHTIGQLKEQGKKPAVLMNEFGTLPFDSDAVKGEGEVPLKELLDGCICCTGSEKTEAQLQGLLEENDDIDVILIETTGVAHPVEALDAIYSPLFADRLDVKGIVTVVDSRRWLDRDKLSPQIRVLFMEQIRHAHLLLANKSDLLSEGEMATLTMELTNFNDSVPIIQTIDAKVAFSFIEKVLNAPKIISDKPIQSGKNLPLSSKLLTFSDSVDREEFERWVKSLPDSVYRMKGYVPIKGVKNPFLFQYAYGMVNWLPEYVKMEPRLVIIGEGLENIRCDKVVNPFFVEK</sequence>
<dbReference type="GO" id="GO:0000166">
    <property type="term" value="F:nucleotide binding"/>
    <property type="evidence" value="ECO:0007669"/>
    <property type="project" value="UniProtKB-KW"/>
</dbReference>
<feature type="domain" description="CobW C-terminal" evidence="6">
    <location>
        <begin position="220"/>
        <end position="305"/>
    </location>
</feature>
<evidence type="ECO:0000313" key="8">
    <source>
        <dbReference type="Proteomes" id="UP000658225"/>
    </source>
</evidence>
<protein>
    <submittedName>
        <fullName evidence="7">G3E family GTPase</fullName>
    </submittedName>
</protein>
<keyword evidence="2" id="KW-0378">Hydrolase</keyword>
<organism evidence="7 8">
    <name type="scientific">Sporosarcina limicola</name>
    <dbReference type="NCBI Taxonomy" id="34101"/>
    <lineage>
        <taxon>Bacteria</taxon>
        <taxon>Bacillati</taxon>
        <taxon>Bacillota</taxon>
        <taxon>Bacilli</taxon>
        <taxon>Bacillales</taxon>
        <taxon>Caryophanaceae</taxon>
        <taxon>Sporosarcina</taxon>
    </lineage>
</organism>
<keyword evidence="1" id="KW-0547">Nucleotide-binding</keyword>
<evidence type="ECO:0000259" key="6">
    <source>
        <dbReference type="SMART" id="SM00833"/>
    </source>
</evidence>
<dbReference type="InterPro" id="IPR036627">
    <property type="entry name" value="CobW-likC_sf"/>
</dbReference>
<dbReference type="InterPro" id="IPR003495">
    <property type="entry name" value="CobW/HypB/UreG_nucleotide-bd"/>
</dbReference>
<dbReference type="SMART" id="SM00833">
    <property type="entry name" value="CobW_C"/>
    <property type="match status" value="1"/>
</dbReference>
<dbReference type="RefSeq" id="WP_192598500.1">
    <property type="nucleotide sequence ID" value="NZ_JADBEL010000008.1"/>
</dbReference>
<dbReference type="InterPro" id="IPR027417">
    <property type="entry name" value="P-loop_NTPase"/>
</dbReference>
<name>A0A927MP24_9BACL</name>
<dbReference type="AlphaFoldDB" id="A0A927MP24"/>
<dbReference type="SUPFAM" id="SSF52540">
    <property type="entry name" value="P-loop containing nucleoside triphosphate hydrolases"/>
    <property type="match status" value="1"/>
</dbReference>
<dbReference type="GO" id="GO:0016787">
    <property type="term" value="F:hydrolase activity"/>
    <property type="evidence" value="ECO:0007669"/>
    <property type="project" value="UniProtKB-KW"/>
</dbReference>
<accession>A0A927MP24</accession>
<comment type="similarity">
    <text evidence="4">Belongs to the SIMIBI class G3E GTPase family. ZNG1 subfamily.</text>
</comment>
<dbReference type="PANTHER" id="PTHR13748:SF62">
    <property type="entry name" value="COBW DOMAIN-CONTAINING PROTEIN"/>
    <property type="match status" value="1"/>
</dbReference>
<dbReference type="Pfam" id="PF07683">
    <property type="entry name" value="CobW_C"/>
    <property type="match status" value="1"/>
</dbReference>
<dbReference type="Pfam" id="PF02492">
    <property type="entry name" value="cobW"/>
    <property type="match status" value="1"/>
</dbReference>
<dbReference type="InterPro" id="IPR051316">
    <property type="entry name" value="Zinc-reg_GTPase_activator"/>
</dbReference>
<dbReference type="SUPFAM" id="SSF90002">
    <property type="entry name" value="Hypothetical protein YjiA, C-terminal domain"/>
    <property type="match status" value="1"/>
</dbReference>
<evidence type="ECO:0000256" key="3">
    <source>
        <dbReference type="ARBA" id="ARBA00023186"/>
    </source>
</evidence>
<gene>
    <name evidence="7" type="ORF">H4683_001819</name>
</gene>
<evidence type="ECO:0000256" key="2">
    <source>
        <dbReference type="ARBA" id="ARBA00022801"/>
    </source>
</evidence>
<dbReference type="GO" id="GO:0005737">
    <property type="term" value="C:cytoplasm"/>
    <property type="evidence" value="ECO:0007669"/>
    <property type="project" value="TreeGrafter"/>
</dbReference>
<dbReference type="Gene3D" id="3.40.50.300">
    <property type="entry name" value="P-loop containing nucleotide triphosphate hydrolases"/>
    <property type="match status" value="1"/>
</dbReference>
<keyword evidence="8" id="KW-1185">Reference proteome</keyword>
<reference evidence="7" key="1">
    <citation type="submission" date="2020-10" db="EMBL/GenBank/DDBJ databases">
        <title>Genomic Encyclopedia of Type Strains, Phase IV (KMG-IV): sequencing the most valuable type-strain genomes for metagenomic binning, comparative biology and taxonomic classification.</title>
        <authorList>
            <person name="Goeker M."/>
        </authorList>
    </citation>
    <scope>NUCLEOTIDE SEQUENCE</scope>
    <source>
        <strain evidence="7">DSM 13886</strain>
    </source>
</reference>
<dbReference type="CDD" id="cd03112">
    <property type="entry name" value="CobW-like"/>
    <property type="match status" value="1"/>
</dbReference>
<dbReference type="InterPro" id="IPR011629">
    <property type="entry name" value="CobW-like_C"/>
</dbReference>
<evidence type="ECO:0000256" key="1">
    <source>
        <dbReference type="ARBA" id="ARBA00022741"/>
    </source>
</evidence>
<comment type="catalytic activity">
    <reaction evidence="5">
        <text>GTP + H2O = GDP + phosphate + H(+)</text>
        <dbReference type="Rhea" id="RHEA:19669"/>
        <dbReference type="ChEBI" id="CHEBI:15377"/>
        <dbReference type="ChEBI" id="CHEBI:15378"/>
        <dbReference type="ChEBI" id="CHEBI:37565"/>
        <dbReference type="ChEBI" id="CHEBI:43474"/>
        <dbReference type="ChEBI" id="CHEBI:58189"/>
    </reaction>
    <physiologicalReaction direction="left-to-right" evidence="5">
        <dbReference type="Rhea" id="RHEA:19670"/>
    </physiologicalReaction>
</comment>
<dbReference type="EMBL" id="JADBEL010000008">
    <property type="protein sequence ID" value="MBE1554741.1"/>
    <property type="molecule type" value="Genomic_DNA"/>
</dbReference>
<evidence type="ECO:0000256" key="5">
    <source>
        <dbReference type="ARBA" id="ARBA00049117"/>
    </source>
</evidence>
<dbReference type="PANTHER" id="PTHR13748">
    <property type="entry name" value="COBW-RELATED"/>
    <property type="match status" value="1"/>
</dbReference>
<dbReference type="Proteomes" id="UP000658225">
    <property type="component" value="Unassembled WGS sequence"/>
</dbReference>
<evidence type="ECO:0000313" key="7">
    <source>
        <dbReference type="EMBL" id="MBE1554741.1"/>
    </source>
</evidence>
<proteinExistence type="inferred from homology"/>